<evidence type="ECO:0000313" key="11">
    <source>
        <dbReference type="EMBL" id="EKC26549.1"/>
    </source>
</evidence>
<gene>
    <name evidence="11" type="ORF">CGI_10009792</name>
</gene>
<dbReference type="InParanoid" id="K1Q5L9"/>
<dbReference type="FunCoup" id="K1Q5L9">
    <property type="interactions" value="618"/>
</dbReference>
<dbReference type="GO" id="GO:0071617">
    <property type="term" value="F:lysophospholipid acyltransferase activity"/>
    <property type="evidence" value="ECO:0007669"/>
    <property type="project" value="TreeGrafter"/>
</dbReference>
<dbReference type="InterPro" id="IPR004299">
    <property type="entry name" value="MBOAT_fam"/>
</dbReference>
<dbReference type="AlphaFoldDB" id="K1Q5L9"/>
<evidence type="ECO:0000256" key="4">
    <source>
        <dbReference type="ARBA" id="ARBA00022679"/>
    </source>
</evidence>
<evidence type="ECO:0000256" key="1">
    <source>
        <dbReference type="ARBA" id="ARBA00004141"/>
    </source>
</evidence>
<dbReference type="GO" id="GO:0044233">
    <property type="term" value="C:mitochondria-associated endoplasmic reticulum membrane contact site"/>
    <property type="evidence" value="ECO:0007669"/>
    <property type="project" value="TreeGrafter"/>
</dbReference>
<comment type="subcellular location">
    <subcellularLocation>
        <location evidence="1">Membrane</location>
        <topology evidence="1">Multi-pass membrane protein</topology>
    </subcellularLocation>
</comment>
<proteinExistence type="inferred from homology"/>
<name>K1Q5L9_MAGGI</name>
<dbReference type="PANTHER" id="PTHR13906">
    <property type="entry name" value="PORCUPINE"/>
    <property type="match status" value="1"/>
</dbReference>
<accession>K1Q5L9</accession>
<evidence type="ECO:0000256" key="2">
    <source>
        <dbReference type="ARBA" id="ARBA00005074"/>
    </source>
</evidence>
<comment type="similarity">
    <text evidence="3">Belongs to the membrane-bound acyltransferase family.</text>
</comment>
<reference evidence="11" key="1">
    <citation type="journal article" date="2012" name="Nature">
        <title>The oyster genome reveals stress adaptation and complexity of shell formation.</title>
        <authorList>
            <person name="Zhang G."/>
            <person name="Fang X."/>
            <person name="Guo X."/>
            <person name="Li L."/>
            <person name="Luo R."/>
            <person name="Xu F."/>
            <person name="Yang P."/>
            <person name="Zhang L."/>
            <person name="Wang X."/>
            <person name="Qi H."/>
            <person name="Xiong Z."/>
            <person name="Que H."/>
            <person name="Xie Y."/>
            <person name="Holland P.W."/>
            <person name="Paps J."/>
            <person name="Zhu Y."/>
            <person name="Wu F."/>
            <person name="Chen Y."/>
            <person name="Wang J."/>
            <person name="Peng C."/>
            <person name="Meng J."/>
            <person name="Yang L."/>
            <person name="Liu J."/>
            <person name="Wen B."/>
            <person name="Zhang N."/>
            <person name="Huang Z."/>
            <person name="Zhu Q."/>
            <person name="Feng Y."/>
            <person name="Mount A."/>
            <person name="Hedgecock D."/>
            <person name="Xu Z."/>
            <person name="Liu Y."/>
            <person name="Domazet-Loso T."/>
            <person name="Du Y."/>
            <person name="Sun X."/>
            <person name="Zhang S."/>
            <person name="Liu B."/>
            <person name="Cheng P."/>
            <person name="Jiang X."/>
            <person name="Li J."/>
            <person name="Fan D."/>
            <person name="Wang W."/>
            <person name="Fu W."/>
            <person name="Wang T."/>
            <person name="Wang B."/>
            <person name="Zhang J."/>
            <person name="Peng Z."/>
            <person name="Li Y."/>
            <person name="Li N."/>
            <person name="Wang J."/>
            <person name="Chen M."/>
            <person name="He Y."/>
            <person name="Tan F."/>
            <person name="Song X."/>
            <person name="Zheng Q."/>
            <person name="Huang R."/>
            <person name="Yang H."/>
            <person name="Du X."/>
            <person name="Chen L."/>
            <person name="Yang M."/>
            <person name="Gaffney P.M."/>
            <person name="Wang S."/>
            <person name="Luo L."/>
            <person name="She Z."/>
            <person name="Ming Y."/>
            <person name="Huang W."/>
            <person name="Zhang S."/>
            <person name="Huang B."/>
            <person name="Zhang Y."/>
            <person name="Qu T."/>
            <person name="Ni P."/>
            <person name="Miao G."/>
            <person name="Wang J."/>
            <person name="Wang Q."/>
            <person name="Steinberg C.E."/>
            <person name="Wang H."/>
            <person name="Li N."/>
            <person name="Qian L."/>
            <person name="Zhang G."/>
            <person name="Li Y."/>
            <person name="Yang H."/>
            <person name="Liu X."/>
            <person name="Wang J."/>
            <person name="Yin Y."/>
            <person name="Wang J."/>
        </authorList>
    </citation>
    <scope>NUCLEOTIDE SEQUENCE [LARGE SCALE GENOMIC DNA]</scope>
    <source>
        <strain evidence="11">05x7-T-G4-1.051#20</strain>
    </source>
</reference>
<evidence type="ECO:0000256" key="3">
    <source>
        <dbReference type="ARBA" id="ARBA00010323"/>
    </source>
</evidence>
<evidence type="ECO:0000256" key="10">
    <source>
        <dbReference type="ARBA" id="ARBA00093678"/>
    </source>
</evidence>
<dbReference type="InterPro" id="IPR049941">
    <property type="entry name" value="LPLAT_7/PORCN-like"/>
</dbReference>
<dbReference type="HOGENOM" id="CLU_011340_1_1_1"/>
<dbReference type="EMBL" id="JH815903">
    <property type="protein sequence ID" value="EKC26549.1"/>
    <property type="molecule type" value="Genomic_DNA"/>
</dbReference>
<dbReference type="GO" id="GO:0006661">
    <property type="term" value="P:phosphatidylinositol biosynthetic process"/>
    <property type="evidence" value="ECO:0007669"/>
    <property type="project" value="TreeGrafter"/>
</dbReference>
<evidence type="ECO:0000256" key="9">
    <source>
        <dbReference type="ARBA" id="ARBA00025707"/>
    </source>
</evidence>
<keyword evidence="7" id="KW-0472">Membrane</keyword>
<evidence type="ECO:0000256" key="7">
    <source>
        <dbReference type="ARBA" id="ARBA00023136"/>
    </source>
</evidence>
<evidence type="ECO:0000256" key="6">
    <source>
        <dbReference type="ARBA" id="ARBA00022989"/>
    </source>
</evidence>
<keyword evidence="4 11" id="KW-0808">Transferase</keyword>
<dbReference type="GO" id="GO:0030258">
    <property type="term" value="P:lipid modification"/>
    <property type="evidence" value="ECO:0007669"/>
    <property type="project" value="TreeGrafter"/>
</dbReference>
<dbReference type="Pfam" id="PF03062">
    <property type="entry name" value="MBOAT"/>
    <property type="match status" value="1"/>
</dbReference>
<comment type="pathway">
    <text evidence="9">Phospholipid metabolism.</text>
</comment>
<comment type="pathway">
    <text evidence="2">Lipid metabolism; phospholipid metabolism.</text>
</comment>
<dbReference type="GO" id="GO:0016020">
    <property type="term" value="C:membrane"/>
    <property type="evidence" value="ECO:0007669"/>
    <property type="project" value="UniProtKB-SubCell"/>
</dbReference>
<dbReference type="PANTHER" id="PTHR13906:SF16">
    <property type="entry name" value="LYSOPHOSPHOLIPID ACYLTRANSFERASE 7"/>
    <property type="match status" value="1"/>
</dbReference>
<protein>
    <recommendedName>
        <fullName evidence="10">Lysophospholipid acyltransferase 7</fullName>
    </recommendedName>
</protein>
<sequence length="453" mass="52323">MELTDDVVYSLILLLSVPVGSAVKLIPSPELKKAVCTIIGIVAAFLTIGGHILHPFFSSVASILAIKIVGPRKCHIFLFFGCFGYLAFFRTCHYFGIPKVSPISNAVQLFITLRLIGLGFEIHDSYRELSSQEGSAEERHLRKQYVCIDPSSVDMFQTYQDMIYSPRTSEIPSMGPLIPCLKQLPLIGVTYLFFSYFFNIQYTQTDEFYEHPFWFRLFYMVPMFIIFRTRLYMAWILSESMCMTSGLGAYPEASQPKCGQGPTDLKKLHESYESKDSVDYNYETIHSLSIYGCELGRTTKEGLRSWNMTVQYWLATYCHRRVPNSLKAYRVAITMTVSAFWHGIYPGYYLSFLLVPVVLMAEDNMRAAFRHGSQQWIESFDWACWFFKMRAFDYMCMGFLLLRLDYTLRYWKSIYFLGHVVTVLFLIIGMLVKKKSPTNVDTSSKMKEKVKSN</sequence>
<evidence type="ECO:0000256" key="5">
    <source>
        <dbReference type="ARBA" id="ARBA00022692"/>
    </source>
</evidence>
<organism evidence="11">
    <name type="scientific">Magallana gigas</name>
    <name type="common">Pacific oyster</name>
    <name type="synonym">Crassostrea gigas</name>
    <dbReference type="NCBI Taxonomy" id="29159"/>
    <lineage>
        <taxon>Eukaryota</taxon>
        <taxon>Metazoa</taxon>
        <taxon>Spiralia</taxon>
        <taxon>Lophotrochozoa</taxon>
        <taxon>Mollusca</taxon>
        <taxon>Bivalvia</taxon>
        <taxon>Autobranchia</taxon>
        <taxon>Pteriomorphia</taxon>
        <taxon>Ostreida</taxon>
        <taxon>Ostreoidea</taxon>
        <taxon>Ostreidae</taxon>
        <taxon>Magallana</taxon>
    </lineage>
</organism>
<evidence type="ECO:0000256" key="8">
    <source>
        <dbReference type="ARBA" id="ARBA00023315"/>
    </source>
</evidence>
<keyword evidence="5" id="KW-0812">Transmembrane</keyword>
<keyword evidence="8 11" id="KW-0012">Acyltransferase</keyword>
<keyword evidence="6" id="KW-1133">Transmembrane helix</keyword>